<evidence type="ECO:0000313" key="3">
    <source>
        <dbReference type="Proteomes" id="UP001054945"/>
    </source>
</evidence>
<name>A0AAV4NEW3_CAEEX</name>
<proteinExistence type="predicted"/>
<reference evidence="2 3" key="1">
    <citation type="submission" date="2021-06" db="EMBL/GenBank/DDBJ databases">
        <title>Caerostris extrusa draft genome.</title>
        <authorList>
            <person name="Kono N."/>
            <person name="Arakawa K."/>
        </authorList>
    </citation>
    <scope>NUCLEOTIDE SEQUENCE [LARGE SCALE GENOMIC DNA]</scope>
</reference>
<sequence length="88" mass="9979">MELSTPCPTPNAEDQSPDLIPMGRGFMYPHKDERTLFIRVPFLSIFLRKHLQQYSLRALTEKESLFSVKIRGAPPSITPQLTSVVGHL</sequence>
<dbReference type="Proteomes" id="UP001054945">
    <property type="component" value="Unassembled WGS sequence"/>
</dbReference>
<protein>
    <submittedName>
        <fullName evidence="2">Uncharacterized protein</fullName>
    </submittedName>
</protein>
<keyword evidence="3" id="KW-1185">Reference proteome</keyword>
<comment type="caution">
    <text evidence="2">The sequence shown here is derived from an EMBL/GenBank/DDBJ whole genome shotgun (WGS) entry which is preliminary data.</text>
</comment>
<dbReference type="EMBL" id="BPLR01020861">
    <property type="protein sequence ID" value="GIX83347.1"/>
    <property type="molecule type" value="Genomic_DNA"/>
</dbReference>
<feature type="region of interest" description="Disordered" evidence="1">
    <location>
        <begin position="1"/>
        <end position="22"/>
    </location>
</feature>
<evidence type="ECO:0000256" key="1">
    <source>
        <dbReference type="SAM" id="MobiDB-lite"/>
    </source>
</evidence>
<accession>A0AAV4NEW3</accession>
<evidence type="ECO:0000313" key="2">
    <source>
        <dbReference type="EMBL" id="GIX83347.1"/>
    </source>
</evidence>
<dbReference type="AlphaFoldDB" id="A0AAV4NEW3"/>
<organism evidence="2 3">
    <name type="scientific">Caerostris extrusa</name>
    <name type="common">Bark spider</name>
    <name type="synonym">Caerostris bankana</name>
    <dbReference type="NCBI Taxonomy" id="172846"/>
    <lineage>
        <taxon>Eukaryota</taxon>
        <taxon>Metazoa</taxon>
        <taxon>Ecdysozoa</taxon>
        <taxon>Arthropoda</taxon>
        <taxon>Chelicerata</taxon>
        <taxon>Arachnida</taxon>
        <taxon>Araneae</taxon>
        <taxon>Araneomorphae</taxon>
        <taxon>Entelegynae</taxon>
        <taxon>Araneoidea</taxon>
        <taxon>Araneidae</taxon>
        <taxon>Caerostris</taxon>
    </lineage>
</organism>
<gene>
    <name evidence="2" type="ORF">CEXT_625211</name>
</gene>